<dbReference type="EMBL" id="VCGU01000001">
    <property type="protein sequence ID" value="TRY80573.1"/>
    <property type="molecule type" value="Genomic_DNA"/>
</dbReference>
<dbReference type="SUPFAM" id="SSF50494">
    <property type="entry name" value="Trypsin-like serine proteases"/>
    <property type="match status" value="1"/>
</dbReference>
<feature type="signal peptide" evidence="7">
    <location>
        <begin position="1"/>
        <end position="17"/>
    </location>
</feature>
<evidence type="ECO:0000256" key="7">
    <source>
        <dbReference type="SAM" id="SignalP"/>
    </source>
</evidence>
<dbReference type="CDD" id="cd00190">
    <property type="entry name" value="Tryp_SPc"/>
    <property type="match status" value="1"/>
</dbReference>
<dbReference type="PROSITE" id="PS50240">
    <property type="entry name" value="TRYPSIN_DOM"/>
    <property type="match status" value="1"/>
</dbReference>
<dbReference type="SMART" id="SM00020">
    <property type="entry name" value="Tryp_SPc"/>
    <property type="match status" value="1"/>
</dbReference>
<keyword evidence="7" id="KW-0732">Signal</keyword>
<evidence type="ECO:0000256" key="1">
    <source>
        <dbReference type="ARBA" id="ARBA00004613"/>
    </source>
</evidence>
<evidence type="ECO:0000256" key="6">
    <source>
        <dbReference type="ARBA" id="ARBA00023157"/>
    </source>
</evidence>
<keyword evidence="10" id="KW-1185">Reference proteome</keyword>
<comment type="subcellular location">
    <subcellularLocation>
        <location evidence="1">Secreted</location>
    </subcellularLocation>
</comment>
<dbReference type="GO" id="GO:0005615">
    <property type="term" value="C:extracellular space"/>
    <property type="evidence" value="ECO:0007669"/>
    <property type="project" value="TreeGrafter"/>
</dbReference>
<sequence length="196" mass="20451">MLRVVLVVALAAVAVQATSMARLQRKMMPHERIVGGDELVTVSDIIIYEDYDSFEHSGDVCLLILSAPLDLNAQVAPVDLPAQGQEFAEGSDAIVSGWGTLTSGGSSPDVLYSVTVPVVSPDACQEDYGVSSITPDMICAGAEGFDSCQGDSGGPMTCDGLSCGVVSWGRGCALAGYPGVYAKTSAFTDWIMDNMK</sequence>
<dbReference type="Proteomes" id="UP000318571">
    <property type="component" value="Chromosome 12"/>
</dbReference>
<proteinExistence type="predicted"/>
<dbReference type="AlphaFoldDB" id="A0A553PSB9"/>
<comment type="caution">
    <text evidence="9">The sequence shown here is derived from an EMBL/GenBank/DDBJ whole genome shotgun (WGS) entry which is preliminary data.</text>
</comment>
<evidence type="ECO:0000256" key="5">
    <source>
        <dbReference type="ARBA" id="ARBA00022825"/>
    </source>
</evidence>
<evidence type="ECO:0000313" key="10">
    <source>
        <dbReference type="Proteomes" id="UP000318571"/>
    </source>
</evidence>
<dbReference type="PANTHER" id="PTHR24264:SF65">
    <property type="entry name" value="SRCR DOMAIN-CONTAINING PROTEIN"/>
    <property type="match status" value="1"/>
</dbReference>
<evidence type="ECO:0000259" key="8">
    <source>
        <dbReference type="PROSITE" id="PS50240"/>
    </source>
</evidence>
<evidence type="ECO:0000256" key="2">
    <source>
        <dbReference type="ARBA" id="ARBA00022525"/>
    </source>
</evidence>
<dbReference type="InterPro" id="IPR033116">
    <property type="entry name" value="TRYPSIN_SER"/>
</dbReference>
<organism evidence="9 10">
    <name type="scientific">Tigriopus californicus</name>
    <name type="common">Marine copepod</name>
    <dbReference type="NCBI Taxonomy" id="6832"/>
    <lineage>
        <taxon>Eukaryota</taxon>
        <taxon>Metazoa</taxon>
        <taxon>Ecdysozoa</taxon>
        <taxon>Arthropoda</taxon>
        <taxon>Crustacea</taxon>
        <taxon>Multicrustacea</taxon>
        <taxon>Hexanauplia</taxon>
        <taxon>Copepoda</taxon>
        <taxon>Harpacticoida</taxon>
        <taxon>Harpacticidae</taxon>
        <taxon>Tigriopus</taxon>
    </lineage>
</organism>
<dbReference type="PROSITE" id="PS00135">
    <property type="entry name" value="TRYPSIN_SER"/>
    <property type="match status" value="1"/>
</dbReference>
<dbReference type="InterPro" id="IPR009003">
    <property type="entry name" value="Peptidase_S1_PA"/>
</dbReference>
<dbReference type="InterPro" id="IPR001254">
    <property type="entry name" value="Trypsin_dom"/>
</dbReference>
<keyword evidence="5" id="KW-0720">Serine protease</keyword>
<dbReference type="Pfam" id="PF00089">
    <property type="entry name" value="Trypsin"/>
    <property type="match status" value="1"/>
</dbReference>
<dbReference type="OMA" id="MPHERIV"/>
<keyword evidence="4" id="KW-0378">Hydrolase</keyword>
<gene>
    <name evidence="9" type="ORF">TCAL_10768</name>
</gene>
<reference evidence="9 10" key="1">
    <citation type="journal article" date="2018" name="Nat. Ecol. Evol.">
        <title>Genomic signatures of mitonuclear coevolution across populations of Tigriopus californicus.</title>
        <authorList>
            <person name="Barreto F.S."/>
            <person name="Watson E.T."/>
            <person name="Lima T.G."/>
            <person name="Willett C.S."/>
            <person name="Edmands S."/>
            <person name="Li W."/>
            <person name="Burton R.S."/>
        </authorList>
    </citation>
    <scope>NUCLEOTIDE SEQUENCE [LARGE SCALE GENOMIC DNA]</scope>
    <source>
        <strain evidence="9 10">San Diego</strain>
    </source>
</reference>
<dbReference type="Gene3D" id="2.40.10.10">
    <property type="entry name" value="Trypsin-like serine proteases"/>
    <property type="match status" value="1"/>
</dbReference>
<dbReference type="STRING" id="6832.A0A553PSB9"/>
<dbReference type="FunFam" id="2.40.10.10:FF:000036">
    <property type="entry name" value="Trypsin beta"/>
    <property type="match status" value="1"/>
</dbReference>
<feature type="domain" description="Peptidase S1" evidence="8">
    <location>
        <begin position="1"/>
        <end position="196"/>
    </location>
</feature>
<dbReference type="GO" id="GO:0006508">
    <property type="term" value="P:proteolysis"/>
    <property type="evidence" value="ECO:0007669"/>
    <property type="project" value="UniProtKB-KW"/>
</dbReference>
<keyword evidence="6" id="KW-1015">Disulfide bond</keyword>
<protein>
    <recommendedName>
        <fullName evidence="8">Peptidase S1 domain-containing protein</fullName>
    </recommendedName>
</protein>
<feature type="chain" id="PRO_5022227509" description="Peptidase S1 domain-containing protein" evidence="7">
    <location>
        <begin position="18"/>
        <end position="196"/>
    </location>
</feature>
<evidence type="ECO:0000256" key="4">
    <source>
        <dbReference type="ARBA" id="ARBA00022801"/>
    </source>
</evidence>
<keyword evidence="2" id="KW-0964">Secreted</keyword>
<dbReference type="InterPro" id="IPR050127">
    <property type="entry name" value="Serine_Proteases_S1"/>
</dbReference>
<name>A0A553PSB9_TIGCA</name>
<evidence type="ECO:0000313" key="9">
    <source>
        <dbReference type="EMBL" id="TRY80573.1"/>
    </source>
</evidence>
<dbReference type="PANTHER" id="PTHR24264">
    <property type="entry name" value="TRYPSIN-RELATED"/>
    <property type="match status" value="1"/>
</dbReference>
<keyword evidence="3" id="KW-0645">Protease</keyword>
<evidence type="ECO:0000256" key="3">
    <source>
        <dbReference type="ARBA" id="ARBA00022670"/>
    </source>
</evidence>
<dbReference type="InterPro" id="IPR043504">
    <property type="entry name" value="Peptidase_S1_PA_chymotrypsin"/>
</dbReference>
<dbReference type="GO" id="GO:0004252">
    <property type="term" value="F:serine-type endopeptidase activity"/>
    <property type="evidence" value="ECO:0007669"/>
    <property type="project" value="InterPro"/>
</dbReference>
<accession>A0A553PSB9</accession>